<dbReference type="EMBL" id="BGZK01000032">
    <property type="protein sequence ID" value="GBP08754.1"/>
    <property type="molecule type" value="Genomic_DNA"/>
</dbReference>
<dbReference type="InterPro" id="IPR001559">
    <property type="entry name" value="Phosphotriesterase"/>
</dbReference>
<gene>
    <name evidence="5" type="ORF">EVAR_7335_1</name>
</gene>
<evidence type="ECO:0000256" key="1">
    <source>
        <dbReference type="ARBA" id="ARBA00020475"/>
    </source>
</evidence>
<keyword evidence="3" id="KW-0378">Hydrolase</keyword>
<evidence type="ECO:0000313" key="6">
    <source>
        <dbReference type="Proteomes" id="UP000299102"/>
    </source>
</evidence>
<protein>
    <recommendedName>
        <fullName evidence="1">Phosphotriesterase-related protein</fullName>
    </recommendedName>
    <alternativeName>
        <fullName evidence="4">Parathion hydrolase-related protein</fullName>
    </alternativeName>
</protein>
<evidence type="ECO:0000256" key="4">
    <source>
        <dbReference type="ARBA" id="ARBA00029607"/>
    </source>
</evidence>
<evidence type="ECO:0000256" key="2">
    <source>
        <dbReference type="ARBA" id="ARBA00022723"/>
    </source>
</evidence>
<dbReference type="STRING" id="151549.A0A4C1T3P6"/>
<evidence type="ECO:0000313" key="5">
    <source>
        <dbReference type="EMBL" id="GBP08754.1"/>
    </source>
</evidence>
<dbReference type="Gene3D" id="3.20.20.140">
    <property type="entry name" value="Metal-dependent hydrolases"/>
    <property type="match status" value="1"/>
</dbReference>
<accession>A0A4C1T3P6</accession>
<dbReference type="PANTHER" id="PTHR10819">
    <property type="entry name" value="PHOSPHOTRIESTERASE-RELATED"/>
    <property type="match status" value="1"/>
</dbReference>
<dbReference type="Proteomes" id="UP000299102">
    <property type="component" value="Unassembled WGS sequence"/>
</dbReference>
<name>A0A4C1T3P6_EUMVA</name>
<comment type="caution">
    <text evidence="5">The sequence shown here is derived from an EMBL/GenBank/DDBJ whole genome shotgun (WGS) entry which is preliminary data.</text>
</comment>
<evidence type="ECO:0000256" key="3">
    <source>
        <dbReference type="ARBA" id="ARBA00022801"/>
    </source>
</evidence>
<keyword evidence="6" id="KW-1185">Reference proteome</keyword>
<dbReference type="GO" id="GO:0008270">
    <property type="term" value="F:zinc ion binding"/>
    <property type="evidence" value="ECO:0007669"/>
    <property type="project" value="InterPro"/>
</dbReference>
<dbReference type="PANTHER" id="PTHR10819:SF3">
    <property type="entry name" value="PHOSPHOTRIESTERASE-RELATED PROTEIN"/>
    <property type="match status" value="1"/>
</dbReference>
<dbReference type="AlphaFoldDB" id="A0A4C1T3P6"/>
<dbReference type="InterPro" id="IPR017947">
    <property type="entry name" value="AryldialkylPase_Zn-BS"/>
</dbReference>
<dbReference type="GO" id="GO:0016788">
    <property type="term" value="F:hydrolase activity, acting on ester bonds"/>
    <property type="evidence" value="ECO:0007669"/>
    <property type="project" value="InterPro"/>
</dbReference>
<organism evidence="5 6">
    <name type="scientific">Eumeta variegata</name>
    <name type="common">Bagworm moth</name>
    <name type="synonym">Eumeta japonica</name>
    <dbReference type="NCBI Taxonomy" id="151549"/>
    <lineage>
        <taxon>Eukaryota</taxon>
        <taxon>Metazoa</taxon>
        <taxon>Ecdysozoa</taxon>
        <taxon>Arthropoda</taxon>
        <taxon>Hexapoda</taxon>
        <taxon>Insecta</taxon>
        <taxon>Pterygota</taxon>
        <taxon>Neoptera</taxon>
        <taxon>Endopterygota</taxon>
        <taxon>Lepidoptera</taxon>
        <taxon>Glossata</taxon>
        <taxon>Ditrysia</taxon>
        <taxon>Tineoidea</taxon>
        <taxon>Psychidae</taxon>
        <taxon>Oiketicinae</taxon>
        <taxon>Eumeta</taxon>
    </lineage>
</organism>
<dbReference type="OrthoDB" id="9998343at2759"/>
<sequence length="265" mass="29880">MPTRTLLRPFYFKLRGLNINPLAGPANAAQRGSGAADERRPRRANNFLDGLACSCIHEAGEGYLKNAKLGHRTVGLKGSSRSEEISCFFELYSNYGARFFKLTVLGPVKGEFGRTLTHEHLALNFTHFYRKPPQQLAKSIEQKISLSNLSYLRQYPYSSWDNLRFDDEEANGAVVTDVMAYKAFGGGENVFHSSLEQMHHRIIQLPLSAPNLNVEEPNTTLARVAQQLMKKVSTRWIPKMLTDEDEAVVTAVQELSDAHDEEFFQ</sequence>
<dbReference type="PROSITE" id="PS01322">
    <property type="entry name" value="PHOSPHOTRIESTERASE_1"/>
    <property type="match status" value="1"/>
</dbReference>
<keyword evidence="2" id="KW-0479">Metal-binding</keyword>
<reference evidence="5 6" key="1">
    <citation type="journal article" date="2019" name="Commun. Biol.">
        <title>The bagworm genome reveals a unique fibroin gene that provides high tensile strength.</title>
        <authorList>
            <person name="Kono N."/>
            <person name="Nakamura H."/>
            <person name="Ohtoshi R."/>
            <person name="Tomita M."/>
            <person name="Numata K."/>
            <person name="Arakawa K."/>
        </authorList>
    </citation>
    <scope>NUCLEOTIDE SEQUENCE [LARGE SCALE GENOMIC DNA]</scope>
</reference>
<proteinExistence type="predicted"/>